<dbReference type="Proteomes" id="UP000504603">
    <property type="component" value="Unplaced"/>
</dbReference>
<accession>A0A6J1C6B0</accession>
<keyword evidence="2" id="KW-0677">Repeat</keyword>
<dbReference type="Pfam" id="PF01535">
    <property type="entry name" value="PPR"/>
    <property type="match status" value="1"/>
</dbReference>
<dbReference type="RefSeq" id="XP_022137315.1">
    <property type="nucleotide sequence ID" value="XM_022281623.1"/>
</dbReference>
<feature type="repeat" description="PPR" evidence="3">
    <location>
        <begin position="129"/>
        <end position="163"/>
    </location>
</feature>
<dbReference type="PROSITE" id="PS51375">
    <property type="entry name" value="PPR"/>
    <property type="match status" value="2"/>
</dbReference>
<dbReference type="OrthoDB" id="1938089at2759"/>
<dbReference type="PANTHER" id="PTHR47932">
    <property type="entry name" value="ATPASE EXPRESSION PROTEIN 3"/>
    <property type="match status" value="1"/>
</dbReference>
<evidence type="ECO:0000256" key="2">
    <source>
        <dbReference type="ARBA" id="ARBA00022737"/>
    </source>
</evidence>
<dbReference type="AlphaFoldDB" id="A0A6J1C6B0"/>
<dbReference type="KEGG" id="mcha:111008811"/>
<gene>
    <name evidence="5" type="primary">LOC111008811</name>
</gene>
<name>A0A6J1C6B0_MOMCH</name>
<dbReference type="Pfam" id="PF12854">
    <property type="entry name" value="PPR_1"/>
    <property type="match status" value="1"/>
</dbReference>
<comment type="similarity">
    <text evidence="1">Belongs to the PPR family. P subfamily.</text>
</comment>
<sequence length="288" mass="32635">MKTIRQRLPLQRLQLPPQFIQNQIPAIDSPFYSSSSISDSESASVASKTNTTLTQDELTKINLLLPRLCLHSHHSTAITLLDAALLTNPSLQSLPLSILAHSLASQSDFTHAMSLLTRLKHHRNANLYSSPIITMLIHSYCKRRKFREALKIFHWMGRPGSPCNPDEKVYATLIAGLCRHGMVLDALKVLRNMIGSNLVPDSNLRNWVFRSLLREAMIGEAMEFNEILDRVEDQNLSNHLRKGEESSDQSSNATYSLHSSVLRAVEGLNFKFRPHPLNWEKQLLKLRP</sequence>
<evidence type="ECO:0000313" key="5">
    <source>
        <dbReference type="RefSeq" id="XP_022137315.1"/>
    </source>
</evidence>
<dbReference type="Gene3D" id="1.25.40.10">
    <property type="entry name" value="Tetratricopeptide repeat domain"/>
    <property type="match status" value="1"/>
</dbReference>
<dbReference type="PANTHER" id="PTHR47932:SF1">
    <property type="entry name" value="PENTATRICOPEPTIDE REPEAT-CONTAINING PROTEIN"/>
    <property type="match status" value="1"/>
</dbReference>
<dbReference type="InterPro" id="IPR011990">
    <property type="entry name" value="TPR-like_helical_dom_sf"/>
</dbReference>
<protein>
    <submittedName>
        <fullName evidence="5">Pentatricopeptide repeat-containing protein At3g22470, mitochondrial-like</fullName>
    </submittedName>
</protein>
<feature type="repeat" description="PPR" evidence="3">
    <location>
        <begin position="166"/>
        <end position="200"/>
    </location>
</feature>
<evidence type="ECO:0000256" key="3">
    <source>
        <dbReference type="PROSITE-ProRule" id="PRU00708"/>
    </source>
</evidence>
<evidence type="ECO:0000313" key="4">
    <source>
        <dbReference type="Proteomes" id="UP000504603"/>
    </source>
</evidence>
<dbReference type="GeneID" id="111008811"/>
<proteinExistence type="inferred from homology"/>
<dbReference type="InterPro" id="IPR002885">
    <property type="entry name" value="PPR_rpt"/>
</dbReference>
<organism evidence="4 5">
    <name type="scientific">Momordica charantia</name>
    <name type="common">Bitter gourd</name>
    <name type="synonym">Balsam pear</name>
    <dbReference type="NCBI Taxonomy" id="3673"/>
    <lineage>
        <taxon>Eukaryota</taxon>
        <taxon>Viridiplantae</taxon>
        <taxon>Streptophyta</taxon>
        <taxon>Embryophyta</taxon>
        <taxon>Tracheophyta</taxon>
        <taxon>Spermatophyta</taxon>
        <taxon>Magnoliopsida</taxon>
        <taxon>eudicotyledons</taxon>
        <taxon>Gunneridae</taxon>
        <taxon>Pentapetalae</taxon>
        <taxon>rosids</taxon>
        <taxon>fabids</taxon>
        <taxon>Cucurbitales</taxon>
        <taxon>Cucurbitaceae</taxon>
        <taxon>Momordiceae</taxon>
        <taxon>Momordica</taxon>
    </lineage>
</organism>
<dbReference type="NCBIfam" id="TIGR00756">
    <property type="entry name" value="PPR"/>
    <property type="match status" value="2"/>
</dbReference>
<reference evidence="5" key="1">
    <citation type="submission" date="2025-08" db="UniProtKB">
        <authorList>
            <consortium name="RefSeq"/>
        </authorList>
    </citation>
    <scope>IDENTIFICATION</scope>
    <source>
        <strain evidence="5">OHB3-1</strain>
    </source>
</reference>
<keyword evidence="4" id="KW-1185">Reference proteome</keyword>
<evidence type="ECO:0000256" key="1">
    <source>
        <dbReference type="ARBA" id="ARBA00007626"/>
    </source>
</evidence>
<dbReference type="GO" id="GO:0003729">
    <property type="term" value="F:mRNA binding"/>
    <property type="evidence" value="ECO:0007669"/>
    <property type="project" value="TreeGrafter"/>
</dbReference>